<evidence type="ECO:0000313" key="3">
    <source>
        <dbReference type="EMBL" id="RSL76652.1"/>
    </source>
</evidence>
<evidence type="ECO:0000256" key="1">
    <source>
        <dbReference type="SAM" id="MobiDB-lite"/>
    </source>
</evidence>
<name>A0A428RGJ6_9HYPO</name>
<keyword evidence="2" id="KW-0472">Membrane</keyword>
<organism evidence="3 4">
    <name type="scientific">Fusarium floridanum</name>
    <dbReference type="NCBI Taxonomy" id="1325733"/>
    <lineage>
        <taxon>Eukaryota</taxon>
        <taxon>Fungi</taxon>
        <taxon>Dikarya</taxon>
        <taxon>Ascomycota</taxon>
        <taxon>Pezizomycotina</taxon>
        <taxon>Sordariomycetes</taxon>
        <taxon>Hypocreomycetidae</taxon>
        <taxon>Hypocreales</taxon>
        <taxon>Nectriaceae</taxon>
        <taxon>Fusarium</taxon>
        <taxon>Fusarium solani species complex</taxon>
    </lineage>
</organism>
<evidence type="ECO:0000313" key="4">
    <source>
        <dbReference type="Proteomes" id="UP000287972"/>
    </source>
</evidence>
<evidence type="ECO:0000256" key="2">
    <source>
        <dbReference type="SAM" id="Phobius"/>
    </source>
</evidence>
<feature type="region of interest" description="Disordered" evidence="1">
    <location>
        <begin position="1"/>
        <end position="45"/>
    </location>
</feature>
<protein>
    <submittedName>
        <fullName evidence="3">Uncharacterized protein</fullName>
    </submittedName>
</protein>
<feature type="transmembrane region" description="Helical" evidence="2">
    <location>
        <begin position="98"/>
        <end position="122"/>
    </location>
</feature>
<keyword evidence="4" id="KW-1185">Reference proteome</keyword>
<sequence>MFRSFRASRRLSDPSHGLQDIPCQDSALQPQGPRDGNSTNDEQSNTTLTCWHDTVDDPLIASTQEPGFTGYDGPASATTSINSSLAERKMLSPKYGPAAVTLLLLAIYSTALSGLWLVVAIIQPRWGFMITSRGRLSPSNAATLTALLSKTIEIVSVTVFISCIGQALTRRAIAEKSSGITLADMTIRNWVIQPGFIFTHYQTLLVAGRTVFGALALLALVASILYTTASEALVSPKLKYGEWEARELTAPVHSYYGNYVAAGIRCMGLPYLIQDTTDTTEQQLQMDVALFCLGRELSYQSTRDLRAYGWGLHIFSPMWNTTGAGSMLYDGGYTLLYDEIMMEGTRVDTEFSDVAVLYQRWGRIVDNVTVSIPHPSVWSASEFSENKILHPSSLSNTGGFSIKAAVVSPTLNTMCVNMEEDELIPLIYTNFSHSRKNGFEAWDQEEITEWHNSTVVDDLFRWGSKYRRRRPVFEHLPKPGTIVYHRPNSLFDGINDAGYLIFRNIEPDGNYTLCQMRSWLSTDCSTHLRVSGVGLRGMTAHCGDDYDNAYRYDSSVYEASDGIEIPQLWPSMLDIWGTAVASEQPLTDQFSLFPFFISSTLPTPELPSNSPTTSEYLSLLLLSTLTLAAEDTQLRHTWSHGLGKDFDIFNETTFAHNFNTVETFRALVQSQEYTSGHTENWQGVFYLVLGLAFVLNLMCLGYLIHCFGLISDITEPQNHFCLAMSSPPSSRVDGSYPDQLDKQHLKVSWRVTQSSSGGGYQFDDCNKDL</sequence>
<dbReference type="Proteomes" id="UP000287972">
    <property type="component" value="Unassembled WGS sequence"/>
</dbReference>
<dbReference type="EMBL" id="NKCL01000284">
    <property type="protein sequence ID" value="RSL76652.1"/>
    <property type="molecule type" value="Genomic_DNA"/>
</dbReference>
<proteinExistence type="predicted"/>
<feature type="transmembrane region" description="Helical" evidence="2">
    <location>
        <begin position="684"/>
        <end position="704"/>
    </location>
</feature>
<gene>
    <name evidence="3" type="ORF">CEP51_009765</name>
</gene>
<accession>A0A428RGJ6</accession>
<reference evidence="3 4" key="1">
    <citation type="submission" date="2017-06" db="EMBL/GenBank/DDBJ databases">
        <title>Comparative genomic analysis of Ambrosia Fusariam Clade fungi.</title>
        <authorList>
            <person name="Stajich J.E."/>
            <person name="Carrillo J."/>
            <person name="Kijimoto T."/>
            <person name="Eskalen A."/>
            <person name="O'Donnell K."/>
            <person name="Kasson M."/>
        </authorList>
    </citation>
    <scope>NUCLEOTIDE SEQUENCE [LARGE SCALE GENOMIC DNA]</scope>
    <source>
        <strain evidence="3 4">NRRL62606</strain>
    </source>
</reference>
<keyword evidence="2" id="KW-1133">Transmembrane helix</keyword>
<keyword evidence="2" id="KW-0812">Transmembrane</keyword>
<dbReference type="AlphaFoldDB" id="A0A428RGJ6"/>
<feature type="compositionally biased region" description="Polar residues" evidence="1">
    <location>
        <begin position="36"/>
        <end position="45"/>
    </location>
</feature>
<feature type="transmembrane region" description="Helical" evidence="2">
    <location>
        <begin position="204"/>
        <end position="226"/>
    </location>
</feature>
<feature type="transmembrane region" description="Helical" evidence="2">
    <location>
        <begin position="142"/>
        <end position="168"/>
    </location>
</feature>
<comment type="caution">
    <text evidence="3">The sequence shown here is derived from an EMBL/GenBank/DDBJ whole genome shotgun (WGS) entry which is preliminary data.</text>
</comment>